<dbReference type="SMART" id="SM00479">
    <property type="entry name" value="EXOIII"/>
    <property type="match status" value="1"/>
</dbReference>
<feature type="domain" description="Exonuclease" evidence="1">
    <location>
        <begin position="7"/>
        <end position="196"/>
    </location>
</feature>
<dbReference type="GO" id="GO:0003676">
    <property type="term" value="F:nucleic acid binding"/>
    <property type="evidence" value="ECO:0007669"/>
    <property type="project" value="InterPro"/>
</dbReference>
<proteinExistence type="predicted"/>
<dbReference type="Gene3D" id="3.30.420.10">
    <property type="entry name" value="Ribonuclease H-like superfamily/Ribonuclease H"/>
    <property type="match status" value="1"/>
</dbReference>
<dbReference type="PANTHER" id="PTHR30231">
    <property type="entry name" value="DNA POLYMERASE III SUBUNIT EPSILON"/>
    <property type="match status" value="1"/>
</dbReference>
<accession>A0A8S5MMS4</accession>
<dbReference type="InterPro" id="IPR012337">
    <property type="entry name" value="RNaseH-like_sf"/>
</dbReference>
<dbReference type="GO" id="GO:0045004">
    <property type="term" value="P:DNA replication proofreading"/>
    <property type="evidence" value="ECO:0007669"/>
    <property type="project" value="TreeGrafter"/>
</dbReference>
<dbReference type="GO" id="GO:0008408">
    <property type="term" value="F:3'-5' exonuclease activity"/>
    <property type="evidence" value="ECO:0007669"/>
    <property type="project" value="TreeGrafter"/>
</dbReference>
<reference evidence="2" key="1">
    <citation type="journal article" date="2021" name="Proc. Natl. Acad. Sci. U.S.A.">
        <title>A Catalog of Tens of Thousands of Viruses from Human Metagenomes Reveals Hidden Associations with Chronic Diseases.</title>
        <authorList>
            <person name="Tisza M.J."/>
            <person name="Buck C.B."/>
        </authorList>
    </citation>
    <scope>NUCLEOTIDE SEQUENCE</scope>
    <source>
        <strain evidence="2">Ctxc31</strain>
    </source>
</reference>
<sequence length="221" mass="25491">MKTSSKYVIIFDLETGGLCSKDKLAFYDVPIVESAMVVVDMEKLEICDECSLIVERDYKEGLIYEQQAIDVHGITEEIQNSKGVSLKELYKKWLELFKKYKNPRQLCTLSGHNIVGYDVPFIRNMFEYMEDDLDKYVKFYIDTMQIAHMAALEQQDYKLHTCCGLSNIDLVNAHRALDDTKANAYLLIEYVKSLRGTNTSSSIANAPQETGFTRFREKFQL</sequence>
<dbReference type="Pfam" id="PF00929">
    <property type="entry name" value="RNase_T"/>
    <property type="match status" value="1"/>
</dbReference>
<organism evidence="2">
    <name type="scientific">Siphoviridae sp. ctxc31</name>
    <dbReference type="NCBI Taxonomy" id="2826520"/>
    <lineage>
        <taxon>Viruses</taxon>
        <taxon>Duplodnaviria</taxon>
        <taxon>Heunggongvirae</taxon>
        <taxon>Uroviricota</taxon>
        <taxon>Caudoviricetes</taxon>
    </lineage>
</organism>
<evidence type="ECO:0000313" key="2">
    <source>
        <dbReference type="EMBL" id="DAD83458.1"/>
    </source>
</evidence>
<dbReference type="InterPro" id="IPR013520">
    <property type="entry name" value="Ribonucl_H"/>
</dbReference>
<dbReference type="PANTHER" id="PTHR30231:SF41">
    <property type="entry name" value="DNA POLYMERASE III SUBUNIT EPSILON"/>
    <property type="match status" value="1"/>
</dbReference>
<name>A0A8S5MMS4_9CAUD</name>
<protein>
    <submittedName>
        <fullName evidence="2">DEDDh</fullName>
    </submittedName>
</protein>
<evidence type="ECO:0000259" key="1">
    <source>
        <dbReference type="SMART" id="SM00479"/>
    </source>
</evidence>
<dbReference type="SUPFAM" id="SSF53098">
    <property type="entry name" value="Ribonuclease H-like"/>
    <property type="match status" value="1"/>
</dbReference>
<dbReference type="EMBL" id="BK014938">
    <property type="protein sequence ID" value="DAD83458.1"/>
    <property type="molecule type" value="Genomic_DNA"/>
</dbReference>
<dbReference type="InterPro" id="IPR036397">
    <property type="entry name" value="RNaseH_sf"/>
</dbReference>
<dbReference type="CDD" id="cd06127">
    <property type="entry name" value="DEDDh"/>
    <property type="match status" value="1"/>
</dbReference>